<protein>
    <submittedName>
        <fullName evidence="2">Uncharacterized protein</fullName>
    </submittedName>
</protein>
<keyword evidence="1" id="KW-0472">Membrane</keyword>
<sequence length="119" mass="12514">MILVVGMAIISVVGALYVLAKKKNLEGKMVAAALLLLGLFMVGGALSLSEGMKEEQSALSQFAIELNSSDVQQNSAPLKENDGSIIYHLTLHGTPYIGECDSNTVCTVYALSAVTPPTK</sequence>
<dbReference type="AlphaFoldDB" id="A0A317JM84"/>
<dbReference type="EMBL" id="PSRQ01000061">
    <property type="protein sequence ID" value="PWU22568.1"/>
    <property type="molecule type" value="Genomic_DNA"/>
</dbReference>
<organism evidence="2 3">
    <name type="scientific">Candidatus Cerribacteria bacterium 'Amazon FNV 2010 28 9'</name>
    <dbReference type="NCBI Taxonomy" id="2081795"/>
    <lineage>
        <taxon>Bacteria</taxon>
        <taxon>Candidatus Cerribacteria</taxon>
    </lineage>
</organism>
<dbReference type="Proteomes" id="UP000246104">
    <property type="component" value="Unassembled WGS sequence"/>
</dbReference>
<accession>A0A317JM84</accession>
<evidence type="ECO:0000313" key="3">
    <source>
        <dbReference type="Proteomes" id="UP000246104"/>
    </source>
</evidence>
<evidence type="ECO:0000313" key="2">
    <source>
        <dbReference type="EMBL" id="PWU22568.1"/>
    </source>
</evidence>
<feature type="transmembrane region" description="Helical" evidence="1">
    <location>
        <begin position="30"/>
        <end position="48"/>
    </location>
</feature>
<name>A0A317JM84_9BACT</name>
<evidence type="ECO:0000256" key="1">
    <source>
        <dbReference type="SAM" id="Phobius"/>
    </source>
</evidence>
<reference evidence="2 3" key="1">
    <citation type="submission" date="2018-02" db="EMBL/GenBank/DDBJ databases">
        <title>Genomic Reconstructions from Amazon Rainforest and Pasture Soil Reveal Novel Insights into the Physiology of Candidate Phyla in Tropical Sites.</title>
        <authorList>
            <person name="Kroeger M.E."/>
            <person name="Delmont T."/>
            <person name="Eren A.M."/>
            <person name="Guo J."/>
            <person name="Meyer K.M."/>
            <person name="Khan K."/>
            <person name="Rodrigues J.L.M."/>
            <person name="Bohannan B.J.M."/>
            <person name="Tringe S."/>
            <person name="Borges C.D."/>
            <person name="Tiedje J."/>
            <person name="Tsai S.M."/>
            <person name="Nusslein K."/>
        </authorList>
    </citation>
    <scope>NUCLEOTIDE SEQUENCE [LARGE SCALE GENOMIC DNA]</scope>
    <source>
        <strain evidence="2">Amazon FNV 2010 28 9</strain>
    </source>
</reference>
<keyword evidence="1" id="KW-1133">Transmembrane helix</keyword>
<keyword evidence="1" id="KW-0812">Transmembrane</keyword>
<comment type="caution">
    <text evidence="2">The sequence shown here is derived from an EMBL/GenBank/DDBJ whole genome shotgun (WGS) entry which is preliminary data.</text>
</comment>
<gene>
    <name evidence="2" type="ORF">C5B42_05600</name>
</gene>
<proteinExistence type="predicted"/>